<name>A0A3F2ZE87_PHLPP</name>
<evidence type="ECO:0000256" key="7">
    <source>
        <dbReference type="ARBA" id="ARBA00023136"/>
    </source>
</evidence>
<dbReference type="VEuPathDB" id="VectorBase:PPAI013147"/>
<dbReference type="InterPro" id="IPR004117">
    <property type="entry name" value="7tm6_olfct_rcpt"/>
</dbReference>
<dbReference type="GO" id="GO:0005886">
    <property type="term" value="C:plasma membrane"/>
    <property type="evidence" value="ECO:0007669"/>
    <property type="project" value="UniProtKB-SubCell"/>
</dbReference>
<dbReference type="Proteomes" id="UP000092462">
    <property type="component" value="Unassembled WGS sequence"/>
</dbReference>
<accession>A0A3F2ZE87</accession>
<dbReference type="GO" id="GO:0007165">
    <property type="term" value="P:signal transduction"/>
    <property type="evidence" value="ECO:0007669"/>
    <property type="project" value="UniProtKB-KW"/>
</dbReference>
<evidence type="ECO:0000256" key="10">
    <source>
        <dbReference type="RuleBase" id="RU351113"/>
    </source>
</evidence>
<dbReference type="GO" id="GO:0004984">
    <property type="term" value="F:olfactory receptor activity"/>
    <property type="evidence" value="ECO:0007669"/>
    <property type="project" value="InterPro"/>
</dbReference>
<feature type="transmembrane region" description="Helical" evidence="10">
    <location>
        <begin position="41"/>
        <end position="61"/>
    </location>
</feature>
<feature type="transmembrane region" description="Helical" evidence="10">
    <location>
        <begin position="250"/>
        <end position="274"/>
    </location>
</feature>
<evidence type="ECO:0000256" key="1">
    <source>
        <dbReference type="ARBA" id="ARBA00004651"/>
    </source>
</evidence>
<keyword evidence="5 10" id="KW-0552">Olfaction</keyword>
<keyword evidence="7 10" id="KW-0472">Membrane</keyword>
<evidence type="ECO:0000256" key="8">
    <source>
        <dbReference type="ARBA" id="ARBA00023170"/>
    </source>
</evidence>
<evidence type="ECO:0000256" key="4">
    <source>
        <dbReference type="ARBA" id="ARBA00022692"/>
    </source>
</evidence>
<evidence type="ECO:0000256" key="5">
    <source>
        <dbReference type="ARBA" id="ARBA00022725"/>
    </source>
</evidence>
<keyword evidence="3 10" id="KW-0716">Sensory transduction</keyword>
<evidence type="ECO:0000256" key="2">
    <source>
        <dbReference type="ARBA" id="ARBA00022475"/>
    </source>
</evidence>
<feature type="transmembrane region" description="Helical" evidence="10">
    <location>
        <begin position="67"/>
        <end position="87"/>
    </location>
</feature>
<feature type="transmembrane region" description="Helical" evidence="10">
    <location>
        <begin position="180"/>
        <end position="206"/>
    </location>
</feature>
<evidence type="ECO:0000256" key="9">
    <source>
        <dbReference type="ARBA" id="ARBA00023224"/>
    </source>
</evidence>
<comment type="similarity">
    <text evidence="10">Belongs to the insect chemoreceptor superfamily. Heteromeric odorant receptor channel (TC 1.A.69) family.</text>
</comment>
<dbReference type="AlphaFoldDB" id="A0A3F2ZE87"/>
<feature type="transmembrane region" description="Helical" evidence="10">
    <location>
        <begin position="340"/>
        <end position="359"/>
    </location>
</feature>
<keyword evidence="4 10" id="KW-0812">Transmembrane</keyword>
<dbReference type="GO" id="GO:0005549">
    <property type="term" value="F:odorant binding"/>
    <property type="evidence" value="ECO:0007669"/>
    <property type="project" value="InterPro"/>
</dbReference>
<feature type="transmembrane region" description="Helical" evidence="10">
    <location>
        <begin position="128"/>
        <end position="150"/>
    </location>
</feature>
<keyword evidence="2" id="KW-1003">Cell membrane</keyword>
<evidence type="ECO:0000313" key="12">
    <source>
        <dbReference type="Proteomes" id="UP000092462"/>
    </source>
</evidence>
<reference evidence="11" key="1">
    <citation type="submission" date="2022-08" db="UniProtKB">
        <authorList>
            <consortium name="EnsemblMetazoa"/>
        </authorList>
    </citation>
    <scope>IDENTIFICATION</scope>
    <source>
        <strain evidence="11">Israel</strain>
    </source>
</reference>
<keyword evidence="6 10" id="KW-1133">Transmembrane helix</keyword>
<dbReference type="Pfam" id="PF02949">
    <property type="entry name" value="7tm_6"/>
    <property type="match status" value="1"/>
</dbReference>
<dbReference type="PANTHER" id="PTHR21137">
    <property type="entry name" value="ODORANT RECEPTOR"/>
    <property type="match status" value="1"/>
</dbReference>
<dbReference type="PANTHER" id="PTHR21137:SF35">
    <property type="entry name" value="ODORANT RECEPTOR 19A-RELATED"/>
    <property type="match status" value="1"/>
</dbReference>
<evidence type="ECO:0000313" key="11">
    <source>
        <dbReference type="EnsemblMetazoa" id="PPAI013147-PA"/>
    </source>
</evidence>
<keyword evidence="12" id="KW-1185">Reference proteome</keyword>
<keyword evidence="9 10" id="KW-0807">Transducer</keyword>
<evidence type="ECO:0000256" key="6">
    <source>
        <dbReference type="ARBA" id="ARBA00022989"/>
    </source>
</evidence>
<protein>
    <recommendedName>
        <fullName evidence="10">Odorant receptor</fullName>
    </recommendedName>
</protein>
<evidence type="ECO:0000256" key="3">
    <source>
        <dbReference type="ARBA" id="ARBA00022606"/>
    </source>
</evidence>
<comment type="subcellular location">
    <subcellularLocation>
        <location evidence="1 10">Cell membrane</location>
        <topology evidence="1 10">Multi-pass membrane protein</topology>
    </subcellularLocation>
</comment>
<keyword evidence="8 10" id="KW-0675">Receptor</keyword>
<dbReference type="EnsemblMetazoa" id="PPAI013147-RA">
    <property type="protein sequence ID" value="PPAI013147-PA"/>
    <property type="gene ID" value="PPAI013147"/>
</dbReference>
<sequence>MIRYIECYSDYLRLEKFIKTSLNTLSCSFLPRKFFGESGKYFIHIYHLYTFLGLITSSFYFANNIAIWSIIIAEIITVIQLLIKYLAILSNKENLEQLFIWIRHLHERHEIDFIGNSTEKLLRTNLVIILRILKFIFPSIFVATLGFNYYGVTTDSIIFAIPGLEPNDNRSLIYHHINQIAISFATGIVYIFYDAVFISIGFYFIAVLNIFEDMVQCLENSDLKDRKRILKICYSFHWGILSKFKLFNDIFYGHLFAQIISSAFYIFILFYLLFSTGDISFSPIAVLVYFQFGALCIFGEVVYSKSEKIFINLYLTNWFKFNSDEQKFILMIMKMSMKPIGFKFAGAYDINCVMFIQVLKMGFSYGTFLYTFS</sequence>
<organism evidence="11 12">
    <name type="scientific">Phlebotomus papatasi</name>
    <name type="common">Sandfly</name>
    <dbReference type="NCBI Taxonomy" id="29031"/>
    <lineage>
        <taxon>Eukaryota</taxon>
        <taxon>Metazoa</taxon>
        <taxon>Ecdysozoa</taxon>
        <taxon>Arthropoda</taxon>
        <taxon>Hexapoda</taxon>
        <taxon>Insecta</taxon>
        <taxon>Pterygota</taxon>
        <taxon>Neoptera</taxon>
        <taxon>Endopterygota</taxon>
        <taxon>Diptera</taxon>
        <taxon>Nematocera</taxon>
        <taxon>Psychodoidea</taxon>
        <taxon>Psychodidae</taxon>
        <taxon>Phlebotomus</taxon>
        <taxon>Phlebotomus</taxon>
    </lineage>
</organism>
<feature type="transmembrane region" description="Helical" evidence="10">
    <location>
        <begin position="280"/>
        <end position="303"/>
    </location>
</feature>
<dbReference type="EMBL" id="AJVK01059835">
    <property type="status" value="NOT_ANNOTATED_CDS"/>
    <property type="molecule type" value="Genomic_DNA"/>
</dbReference>
<proteinExistence type="inferred from homology"/>